<feature type="region of interest" description="Disordered" evidence="1">
    <location>
        <begin position="88"/>
        <end position="110"/>
    </location>
</feature>
<reference evidence="3" key="1">
    <citation type="submission" date="2014-12" db="EMBL/GenBank/DDBJ databases">
        <title>Parallel Evolution in Life History Adaptation Evident in the Tissue-Specific Poeciliopsis prolifica transcriptome.</title>
        <authorList>
            <person name="Jue N.K."/>
            <person name="Foley R.J."/>
            <person name="Obergfell C."/>
            <person name="Reznick D.N."/>
            <person name="O'Neill R.J."/>
            <person name="O'Neill M.J."/>
        </authorList>
    </citation>
    <scope>NUCLEOTIDE SEQUENCE</scope>
</reference>
<evidence type="ECO:0000256" key="2">
    <source>
        <dbReference type="SAM" id="SignalP"/>
    </source>
</evidence>
<feature type="non-terminal residue" evidence="3">
    <location>
        <position position="1"/>
    </location>
</feature>
<protein>
    <submittedName>
        <fullName evidence="3">PPUP8936</fullName>
    </submittedName>
</protein>
<feature type="signal peptide" evidence="2">
    <location>
        <begin position="1"/>
        <end position="22"/>
    </location>
</feature>
<dbReference type="EMBL" id="GBYX01476256">
    <property type="protein sequence ID" value="JAO05421.1"/>
    <property type="molecule type" value="Transcribed_RNA"/>
</dbReference>
<accession>A0A0S7ET05</accession>
<evidence type="ECO:0000256" key="1">
    <source>
        <dbReference type="SAM" id="MobiDB-lite"/>
    </source>
</evidence>
<dbReference type="AlphaFoldDB" id="A0A0S7ET05"/>
<feature type="chain" id="PRO_5006635039" evidence="2">
    <location>
        <begin position="23"/>
        <end position="110"/>
    </location>
</feature>
<keyword evidence="2" id="KW-0732">Signal</keyword>
<gene>
    <name evidence="3" type="primary">PPUP8936</name>
</gene>
<organism evidence="3">
    <name type="scientific">Poeciliopsis prolifica</name>
    <name type="common">blackstripe livebearer</name>
    <dbReference type="NCBI Taxonomy" id="188132"/>
    <lineage>
        <taxon>Eukaryota</taxon>
        <taxon>Metazoa</taxon>
        <taxon>Chordata</taxon>
        <taxon>Craniata</taxon>
        <taxon>Vertebrata</taxon>
        <taxon>Euteleostomi</taxon>
        <taxon>Actinopterygii</taxon>
        <taxon>Neopterygii</taxon>
        <taxon>Teleostei</taxon>
        <taxon>Neoteleostei</taxon>
        <taxon>Acanthomorphata</taxon>
        <taxon>Ovalentaria</taxon>
        <taxon>Atherinomorphae</taxon>
        <taxon>Cyprinodontiformes</taxon>
        <taxon>Poeciliidae</taxon>
        <taxon>Poeciliinae</taxon>
        <taxon>Poeciliopsis</taxon>
    </lineage>
</organism>
<name>A0A0S7ET05_9TELE</name>
<evidence type="ECO:0000313" key="3">
    <source>
        <dbReference type="EMBL" id="JAO05421.1"/>
    </source>
</evidence>
<sequence>SKRLFLVFLTLSGLTLISLSVAVTPSRQDVVLWKLHCKACEKGSCFSVLLIWPLIFHSKTTSSGLFKEYGNKNKNKYHAEEGEIVKCDSEPPFSSEARSAVEPNGTHDAK</sequence>
<proteinExistence type="predicted"/>